<protein>
    <submittedName>
        <fullName evidence="3">Uncharacterized protein</fullName>
    </submittedName>
</protein>
<gene>
    <name evidence="3" type="ORF">CYMTET_13812</name>
</gene>
<dbReference type="Proteomes" id="UP001190700">
    <property type="component" value="Unassembled WGS sequence"/>
</dbReference>
<sequence length="403" mass="42995">MPDMANNYSRPGGHQNVGNHLTGRNSSRVLAPPGGTSNISFGGWDERAQAPSCPPTTNPNYDPNSISRRGDSQINFGWDEGPVREPPRSGRRSRLDDPGRPPISENQPLSYEQSQVPMAPNYQQDYHQQPPPQHAQQHAQQGPVGNNYQRPGGQQNTGNFMTGRNSSRVLAPPGGASTFSFGDYSEAAPPAHVQGHAQGQVSQPGDGGPRPPLGAYNHNTAPVSNEMYPEDAAKLQGPVPGMLEVPQRGQAPQAPQEYPSTQAQGGGNNYARPGGQQNVGNFLSGRNGSRVLKPPGGGSQVCFGEYEPSAADPQRQRNGSGREMPSARMRDPARRTNSGRAQQDGGRPPIPPGQEVGYDSYTQPHQQNNYARPGGQNVGNHITGRNSTRVAAPPGGASQISFY</sequence>
<keyword evidence="4" id="KW-1185">Reference proteome</keyword>
<evidence type="ECO:0000313" key="3">
    <source>
        <dbReference type="EMBL" id="KAK3278236.1"/>
    </source>
</evidence>
<dbReference type="EMBL" id="LGRX02005554">
    <property type="protein sequence ID" value="KAK3278236.1"/>
    <property type="molecule type" value="Genomic_DNA"/>
</dbReference>
<dbReference type="PANTHER" id="PTHR33403:SF31">
    <property type="entry name" value="PROTEIN SPIRAL1-LIKE 1"/>
    <property type="match status" value="1"/>
</dbReference>
<comment type="similarity">
    <text evidence="1">Belongs to the SPIRAL1 family.</text>
</comment>
<feature type="compositionally biased region" description="Polar residues" evidence="2">
    <location>
        <begin position="378"/>
        <end position="389"/>
    </location>
</feature>
<evidence type="ECO:0000313" key="4">
    <source>
        <dbReference type="Proteomes" id="UP001190700"/>
    </source>
</evidence>
<dbReference type="InterPro" id="IPR039613">
    <property type="entry name" value="SPR1/2/3/4/5"/>
</dbReference>
<dbReference type="AlphaFoldDB" id="A0AAE0LAH8"/>
<evidence type="ECO:0000256" key="1">
    <source>
        <dbReference type="ARBA" id="ARBA00009656"/>
    </source>
</evidence>
<feature type="compositionally biased region" description="Polar residues" evidence="2">
    <location>
        <begin position="104"/>
        <end position="116"/>
    </location>
</feature>
<comment type="caution">
    <text evidence="3">The sequence shown here is derived from an EMBL/GenBank/DDBJ whole genome shotgun (WGS) entry which is preliminary data.</text>
</comment>
<feature type="compositionally biased region" description="Polar residues" evidence="2">
    <location>
        <begin position="360"/>
        <end position="370"/>
    </location>
</feature>
<feature type="region of interest" description="Disordered" evidence="2">
    <location>
        <begin position="1"/>
        <end position="403"/>
    </location>
</feature>
<feature type="compositionally biased region" description="Polar residues" evidence="2">
    <location>
        <begin position="275"/>
        <end position="287"/>
    </location>
</feature>
<dbReference type="GO" id="GO:0043622">
    <property type="term" value="P:cortical microtubule organization"/>
    <property type="evidence" value="ECO:0007669"/>
    <property type="project" value="InterPro"/>
</dbReference>
<dbReference type="GO" id="GO:0010005">
    <property type="term" value="C:cortical microtubule, transverse to long axis"/>
    <property type="evidence" value="ECO:0007669"/>
    <property type="project" value="TreeGrafter"/>
</dbReference>
<proteinExistence type="inferred from homology"/>
<feature type="compositionally biased region" description="Low complexity" evidence="2">
    <location>
        <begin position="122"/>
        <end position="141"/>
    </location>
</feature>
<organism evidence="3 4">
    <name type="scientific">Cymbomonas tetramitiformis</name>
    <dbReference type="NCBI Taxonomy" id="36881"/>
    <lineage>
        <taxon>Eukaryota</taxon>
        <taxon>Viridiplantae</taxon>
        <taxon>Chlorophyta</taxon>
        <taxon>Pyramimonadophyceae</taxon>
        <taxon>Pyramimonadales</taxon>
        <taxon>Pyramimonadaceae</taxon>
        <taxon>Cymbomonas</taxon>
    </lineage>
</organism>
<evidence type="ECO:0000256" key="2">
    <source>
        <dbReference type="SAM" id="MobiDB-lite"/>
    </source>
</evidence>
<reference evidence="3 4" key="1">
    <citation type="journal article" date="2015" name="Genome Biol. Evol.">
        <title>Comparative Genomics of a Bacterivorous Green Alga Reveals Evolutionary Causalities and Consequences of Phago-Mixotrophic Mode of Nutrition.</title>
        <authorList>
            <person name="Burns J.A."/>
            <person name="Paasch A."/>
            <person name="Narechania A."/>
            <person name="Kim E."/>
        </authorList>
    </citation>
    <scope>NUCLEOTIDE SEQUENCE [LARGE SCALE GENOMIC DNA]</scope>
    <source>
        <strain evidence="3 4">PLY_AMNH</strain>
    </source>
</reference>
<feature type="compositionally biased region" description="Polar residues" evidence="2">
    <location>
        <begin position="58"/>
        <end position="75"/>
    </location>
</feature>
<dbReference type="PANTHER" id="PTHR33403">
    <property type="entry name" value="SPR1"/>
    <property type="match status" value="1"/>
</dbReference>
<name>A0AAE0LAH8_9CHLO</name>
<accession>A0AAE0LAH8</accession>
<feature type="compositionally biased region" description="Basic and acidic residues" evidence="2">
    <location>
        <begin position="81"/>
        <end position="99"/>
    </location>
</feature>
<feature type="compositionally biased region" description="Polar residues" evidence="2">
    <location>
        <begin position="143"/>
        <end position="168"/>
    </location>
</feature>
<feature type="compositionally biased region" description="Polar residues" evidence="2">
    <location>
        <begin position="16"/>
        <end position="28"/>
    </location>
</feature>